<dbReference type="EMBL" id="JBHMCE010000006">
    <property type="protein sequence ID" value="MFB9529234.1"/>
    <property type="molecule type" value="Genomic_DNA"/>
</dbReference>
<dbReference type="InterPro" id="IPR043472">
    <property type="entry name" value="Macro_dom-like"/>
</dbReference>
<evidence type="ECO:0000256" key="1">
    <source>
        <dbReference type="SAM" id="Phobius"/>
    </source>
</evidence>
<name>A0ABV5Q182_9ACTN</name>
<evidence type="ECO:0000313" key="4">
    <source>
        <dbReference type="Proteomes" id="UP001589646"/>
    </source>
</evidence>
<keyword evidence="1" id="KW-1133">Transmembrane helix</keyword>
<proteinExistence type="predicted"/>
<evidence type="ECO:0000313" key="3">
    <source>
        <dbReference type="EMBL" id="MFB9529234.1"/>
    </source>
</evidence>
<feature type="transmembrane region" description="Helical" evidence="1">
    <location>
        <begin position="48"/>
        <end position="65"/>
    </location>
</feature>
<dbReference type="Gene3D" id="3.40.220.10">
    <property type="entry name" value="Leucine Aminopeptidase, subunit E, domain 1"/>
    <property type="match status" value="1"/>
</dbReference>
<comment type="caution">
    <text evidence="3">The sequence shown here is derived from an EMBL/GenBank/DDBJ whole genome shotgun (WGS) entry which is preliminary data.</text>
</comment>
<feature type="domain" description="Thoeris protein ThsA Macro" evidence="2">
    <location>
        <begin position="83"/>
        <end position="264"/>
    </location>
</feature>
<feature type="transmembrane region" description="Helical" evidence="1">
    <location>
        <begin position="18"/>
        <end position="36"/>
    </location>
</feature>
<evidence type="ECO:0000259" key="2">
    <source>
        <dbReference type="Pfam" id="PF20016"/>
    </source>
</evidence>
<dbReference type="InterPro" id="IPR045535">
    <property type="entry name" value="ThsA_Macro"/>
</dbReference>
<dbReference type="Proteomes" id="UP001589646">
    <property type="component" value="Unassembled WGS sequence"/>
</dbReference>
<reference evidence="3 4" key="1">
    <citation type="submission" date="2024-09" db="EMBL/GenBank/DDBJ databases">
        <authorList>
            <person name="Sun Q."/>
            <person name="Mori K."/>
        </authorList>
    </citation>
    <scope>NUCLEOTIDE SEQUENCE [LARGE SCALE GENOMIC DNA]</scope>
    <source>
        <strain evidence="3 4">JCM 3323</strain>
    </source>
</reference>
<gene>
    <name evidence="3" type="ORF">ACFFRN_21720</name>
</gene>
<organism evidence="3 4">
    <name type="scientific">Nonomuraea roseola</name>
    <dbReference type="NCBI Taxonomy" id="46179"/>
    <lineage>
        <taxon>Bacteria</taxon>
        <taxon>Bacillati</taxon>
        <taxon>Actinomycetota</taxon>
        <taxon>Actinomycetes</taxon>
        <taxon>Streptosporangiales</taxon>
        <taxon>Streptosporangiaceae</taxon>
        <taxon>Nonomuraea</taxon>
    </lineage>
</organism>
<sequence length="286" mass="31675">MSGALLNDLKGQRFWQHFAVHALSAVGLIAVLAGLYDVFFPDVAEGVGAWMTIITVGIALIYAAVRSWPRPIEQQYEAPNVKISLVRGNILEQDADHLVIGMQTTFDTEMPRIIARTSLQAQFVNKIYGGDVKRLDGELDQALSDKVPVGTITKPGKTKVYEVGTVAVLEQATRSFFCVAYSEMDAKNVARSSIENLWRGLDQLWREVADRANGGTVAVPVLGGGLARLSQILPAQDSVRFIILSFMFASRRERVCDELKIVVQSEQYDRLDRLEIQAFLMSLRAS</sequence>
<accession>A0ABV5Q182</accession>
<keyword evidence="1" id="KW-0812">Transmembrane</keyword>
<protein>
    <submittedName>
        <fullName evidence="3">Macro domain-containing protein</fullName>
    </submittedName>
</protein>
<keyword evidence="1" id="KW-0472">Membrane</keyword>
<dbReference type="RefSeq" id="WP_346128686.1">
    <property type="nucleotide sequence ID" value="NZ_BAAAXC010000015.1"/>
</dbReference>
<keyword evidence="4" id="KW-1185">Reference proteome</keyword>
<dbReference type="Pfam" id="PF20016">
    <property type="entry name" value="ThsA_Macro"/>
    <property type="match status" value="1"/>
</dbReference>